<name>A0A318YMA1_ASPNB</name>
<organism evidence="2 3">
    <name type="scientific">Aspergillus neoniger (strain CBS 115656)</name>
    <dbReference type="NCBI Taxonomy" id="1448310"/>
    <lineage>
        <taxon>Eukaryota</taxon>
        <taxon>Fungi</taxon>
        <taxon>Dikarya</taxon>
        <taxon>Ascomycota</taxon>
        <taxon>Pezizomycotina</taxon>
        <taxon>Eurotiomycetes</taxon>
        <taxon>Eurotiomycetidae</taxon>
        <taxon>Eurotiales</taxon>
        <taxon>Aspergillaceae</taxon>
        <taxon>Aspergillus</taxon>
        <taxon>Aspergillus subgen. Circumdati</taxon>
    </lineage>
</organism>
<protein>
    <recommendedName>
        <fullName evidence="4">Transmembrane protein</fullName>
    </recommendedName>
</protein>
<dbReference type="AlphaFoldDB" id="A0A318YMA1"/>
<accession>A0A318YMA1</accession>
<evidence type="ECO:0000313" key="3">
    <source>
        <dbReference type="Proteomes" id="UP000247647"/>
    </source>
</evidence>
<dbReference type="RefSeq" id="XP_025481219.1">
    <property type="nucleotide sequence ID" value="XM_025618735.1"/>
</dbReference>
<keyword evidence="3" id="KW-1185">Reference proteome</keyword>
<reference evidence="2" key="1">
    <citation type="submission" date="2016-12" db="EMBL/GenBank/DDBJ databases">
        <title>The genomes of Aspergillus section Nigri reveals drivers in fungal speciation.</title>
        <authorList>
            <consortium name="DOE Joint Genome Institute"/>
            <person name="Vesth T.C."/>
            <person name="Nybo J."/>
            <person name="Theobald S."/>
            <person name="Brandl J."/>
            <person name="Frisvad J.C."/>
            <person name="Nielsen K.F."/>
            <person name="Lyhne E.K."/>
            <person name="Kogle M.E."/>
            <person name="Kuo A."/>
            <person name="Riley R."/>
            <person name="Clum A."/>
            <person name="Nolan M."/>
            <person name="Lipzen A."/>
            <person name="Salamov A."/>
            <person name="Henrissat B."/>
            <person name="Wiebenga A."/>
            <person name="De Vries R.P."/>
            <person name="Grigoriev I.V."/>
            <person name="Mortensen U.H."/>
            <person name="Andersen M.R."/>
            <person name="Baker S.E."/>
        </authorList>
    </citation>
    <scope>NUCLEOTIDE SEQUENCE [LARGE SCALE GENOMIC DNA]</scope>
    <source>
        <strain evidence="2">CBS 115656</strain>
    </source>
</reference>
<keyword evidence="1" id="KW-1133">Transmembrane helix</keyword>
<keyword evidence="1" id="KW-0812">Transmembrane</keyword>
<dbReference type="Proteomes" id="UP000247647">
    <property type="component" value="Unassembled WGS sequence"/>
</dbReference>
<feature type="transmembrane region" description="Helical" evidence="1">
    <location>
        <begin position="37"/>
        <end position="57"/>
    </location>
</feature>
<keyword evidence="1" id="KW-0472">Membrane</keyword>
<dbReference type="GeneID" id="37121191"/>
<dbReference type="EMBL" id="KZ821455">
    <property type="protein sequence ID" value="PYH35741.1"/>
    <property type="molecule type" value="Genomic_DNA"/>
</dbReference>
<evidence type="ECO:0008006" key="4">
    <source>
        <dbReference type="Google" id="ProtNLM"/>
    </source>
</evidence>
<sequence>MNGRTSQTELDELHMATLPDGSHHIHPLLSFLSSASFSSSSFFLLPLMIIIFMIIIIKPISL</sequence>
<gene>
    <name evidence="2" type="ORF">BO87DRAFT_22752</name>
</gene>
<proteinExistence type="predicted"/>
<evidence type="ECO:0000256" key="1">
    <source>
        <dbReference type="SAM" id="Phobius"/>
    </source>
</evidence>
<evidence type="ECO:0000313" key="2">
    <source>
        <dbReference type="EMBL" id="PYH35741.1"/>
    </source>
</evidence>